<dbReference type="InterPro" id="IPR035107">
    <property type="entry name" value="tRNA_thiolation_TtcA_Ctu1"/>
</dbReference>
<sequence length="270" mass="31342">MMELVEIERSIIKKYRKELWSKFIKAVKKYELINEGDKVACAISGGKDSLLTAKLVEELHKHSNVNFEVEYICMDPGYDKENRDLLEKNLKYLNIPAKIFDSDVFEISEKISGEYPCYMCARMRRGFLYAKAKELGCNKVALGHHMNDAIETTLMNVLYAGNYKTMKPKLMAQNFDDMELIRPMYFIEEKDVIAWRDYVGLSALNCACTVTKKSESYTRKKIKNLIEDLKEDIPNVEKSILRSAENVNCDMVLGYKINGKEHSFMEEFKK</sequence>
<dbReference type="Gene3D" id="3.40.50.620">
    <property type="entry name" value="HUPs"/>
    <property type="match status" value="1"/>
</dbReference>
<keyword evidence="4" id="KW-1185">Reference proteome</keyword>
<accession>C7HWT1</accession>
<dbReference type="SUPFAM" id="SSF52402">
    <property type="entry name" value="Adenine nucleotide alpha hydrolases-like"/>
    <property type="match status" value="1"/>
</dbReference>
<dbReference type="HOGENOM" id="CLU_026481_5_0_9"/>
<protein>
    <submittedName>
        <fullName evidence="3">PP-loop family protein</fullName>
    </submittedName>
</protein>
<dbReference type="eggNOG" id="COG0037">
    <property type="taxonomic scope" value="Bacteria"/>
</dbReference>
<dbReference type="InterPro" id="IPR011063">
    <property type="entry name" value="TilS/TtcA_N"/>
</dbReference>
<dbReference type="PANTHER" id="PTHR43686:SF1">
    <property type="entry name" value="AMINOTRAN_5 DOMAIN-CONTAINING PROTEIN"/>
    <property type="match status" value="1"/>
</dbReference>
<organism evidence="3 4">
    <name type="scientific">Anaerococcus vaginalis ATCC 51170</name>
    <dbReference type="NCBI Taxonomy" id="655811"/>
    <lineage>
        <taxon>Bacteria</taxon>
        <taxon>Bacillati</taxon>
        <taxon>Bacillota</taxon>
        <taxon>Tissierellia</taxon>
        <taxon>Tissierellales</taxon>
        <taxon>Peptoniphilaceae</taxon>
        <taxon>Anaerococcus</taxon>
    </lineage>
</organism>
<proteinExistence type="predicted"/>
<name>C7HWT1_9FIRM</name>
<dbReference type="InterPro" id="IPR014729">
    <property type="entry name" value="Rossmann-like_a/b/a_fold"/>
</dbReference>
<evidence type="ECO:0000259" key="2">
    <source>
        <dbReference type="Pfam" id="PF01171"/>
    </source>
</evidence>
<evidence type="ECO:0000313" key="3">
    <source>
        <dbReference type="EMBL" id="EEU11863.1"/>
    </source>
</evidence>
<keyword evidence="1" id="KW-0808">Transferase</keyword>
<feature type="domain" description="tRNA(Ile)-lysidine/2-thiocytidine synthase N-terminal" evidence="2">
    <location>
        <begin position="39"/>
        <end position="223"/>
    </location>
</feature>
<dbReference type="PIRSF" id="PIRSF004976">
    <property type="entry name" value="ATPase_YdaO"/>
    <property type="match status" value="1"/>
</dbReference>
<evidence type="ECO:0000256" key="1">
    <source>
        <dbReference type="ARBA" id="ARBA00022679"/>
    </source>
</evidence>
<dbReference type="PANTHER" id="PTHR43686">
    <property type="entry name" value="SULFURTRANSFERASE-RELATED"/>
    <property type="match status" value="1"/>
</dbReference>
<dbReference type="Proteomes" id="UP000003821">
    <property type="component" value="Unassembled WGS sequence"/>
</dbReference>
<dbReference type="AlphaFoldDB" id="C7HWT1"/>
<dbReference type="CDD" id="cd24138">
    <property type="entry name" value="TtcA-like"/>
    <property type="match status" value="1"/>
</dbReference>
<dbReference type="GO" id="GO:0016740">
    <property type="term" value="F:transferase activity"/>
    <property type="evidence" value="ECO:0007669"/>
    <property type="project" value="UniProtKB-KW"/>
</dbReference>
<dbReference type="Pfam" id="PF01171">
    <property type="entry name" value="ATP_bind_3"/>
    <property type="match status" value="1"/>
</dbReference>
<dbReference type="GO" id="GO:0008033">
    <property type="term" value="P:tRNA processing"/>
    <property type="evidence" value="ECO:0007669"/>
    <property type="project" value="InterPro"/>
</dbReference>
<reference evidence="3 4" key="1">
    <citation type="submission" date="2009-08" db="EMBL/GenBank/DDBJ databases">
        <authorList>
            <person name="Muzny D."/>
            <person name="Qin X."/>
            <person name="Deng J."/>
            <person name="Jiang H."/>
            <person name="Liu Y."/>
            <person name="Qu J."/>
            <person name="Song X.-Z."/>
            <person name="Zhang L."/>
            <person name="Thornton R."/>
            <person name="Coyle M."/>
            <person name="Francisco L."/>
            <person name="Jackson L."/>
            <person name="Javaid M."/>
            <person name="Korchina V."/>
            <person name="Kovar C."/>
            <person name="Mata R."/>
            <person name="Mathew T."/>
            <person name="Ngo R."/>
            <person name="Nguyen L."/>
            <person name="Nguyen N."/>
            <person name="Okwuonu G."/>
            <person name="Ongeri F."/>
            <person name="Pham C."/>
            <person name="Simmons D."/>
            <person name="Wilczek-Boney K."/>
            <person name="Hale W."/>
            <person name="Jakkamsetti A."/>
            <person name="Pham P."/>
            <person name="Ruth R."/>
            <person name="San Lucas F."/>
            <person name="Warren J."/>
            <person name="Zhang J."/>
            <person name="Zhao Z."/>
            <person name="Zhou C."/>
            <person name="Zhu D."/>
            <person name="Lee S."/>
            <person name="Bess C."/>
            <person name="Blankenburg K."/>
            <person name="Forbes L."/>
            <person name="Fu Q."/>
            <person name="Gubbala S."/>
            <person name="Hirani K."/>
            <person name="Jayaseelan J.C."/>
            <person name="Lara F."/>
            <person name="Munidasa M."/>
            <person name="Palculict T."/>
            <person name="Patil S."/>
            <person name="Pu L.-L."/>
            <person name="Saada N."/>
            <person name="Tang L."/>
            <person name="Weissenberger G."/>
            <person name="Zhu Y."/>
            <person name="Hemphill L."/>
            <person name="Shang Y."/>
            <person name="Youmans B."/>
            <person name="Ayvaz T."/>
            <person name="Ross M."/>
            <person name="Santibanez J."/>
            <person name="Aqrawi P."/>
            <person name="Gross S."/>
            <person name="Joshi V."/>
            <person name="Fowler G."/>
            <person name="Nazareth L."/>
            <person name="Reid J."/>
            <person name="Worley K."/>
            <person name="Petrosino J."/>
            <person name="Highlander S."/>
            <person name="Gibbs R."/>
            <person name="Gibbs R."/>
        </authorList>
    </citation>
    <scope>NUCLEOTIDE SEQUENCE [LARGE SCALE GENOMIC DNA]</scope>
    <source>
        <strain evidence="3 4">ATCC 51170</strain>
    </source>
</reference>
<comment type="caution">
    <text evidence="3">The sequence shown here is derived from an EMBL/GenBank/DDBJ whole genome shotgun (WGS) entry which is preliminary data.</text>
</comment>
<evidence type="ECO:0000313" key="4">
    <source>
        <dbReference type="Proteomes" id="UP000003821"/>
    </source>
</evidence>
<dbReference type="EMBL" id="ACXU01000024">
    <property type="protein sequence ID" value="EEU11863.1"/>
    <property type="molecule type" value="Genomic_DNA"/>
</dbReference>
<gene>
    <name evidence="3" type="ORF">HMPREF0078_1732</name>
</gene>